<gene>
    <name evidence="2" type="ORF">ADUPG1_010759</name>
</gene>
<feature type="non-terminal residue" evidence="2">
    <location>
        <position position="1"/>
    </location>
</feature>
<dbReference type="Proteomes" id="UP001057375">
    <property type="component" value="Unassembled WGS sequence"/>
</dbReference>
<reference evidence="2" key="1">
    <citation type="submission" date="2022-03" db="EMBL/GenBank/DDBJ databases">
        <title>Draft genome sequence of Aduncisulcus paluster, a free-living microaerophilic Fornicata.</title>
        <authorList>
            <person name="Yuyama I."/>
            <person name="Kume K."/>
            <person name="Tamura T."/>
            <person name="Inagaki Y."/>
            <person name="Hashimoto T."/>
        </authorList>
    </citation>
    <scope>NUCLEOTIDE SEQUENCE</scope>
    <source>
        <strain evidence="2">NY0171</strain>
    </source>
</reference>
<proteinExistence type="predicted"/>
<sequence>GPFDGSSPVSLGQSSSSFNSLFLGVTQRHGGTCRYSEYLLDHGEPVCIPTEQWFHLVVTHTVRNMLMMYINGLLVVAKQIPFPFDETSHARTNISFLCSYVKKDGRSWHEHSLPALTDSILLFSCPLAHIHIQNIFQRGLGAFGVDEYGTVDRNGSNIDFDPGDTSSNGTDSEVSSLAFLNSQLILSFSSIFSSSRFLLNTLAEKKEEERSPSDGKVMHDVPATWSTIGYSSIASSPSKPSLEYILASTVSQNSSFNPEVLSSPLFSSAMFLHNGCVKVSRSHICEEMVCVGGIKILIPLVLCVVKSKDISESRHINLMELLQLFIVLLSGTQSSSAPSSSHQRHQKRSSDLYQEHKQGYPHEIPAQDDLFLDFSRNIDEYLASLLSLSSSFFTIPMCDSMWKLCNLAAQHENEQMCVEIMRTMLSLSFLSKCDLDVIKHVTFLFEDMLEQEISMAVDSAVTDYFGPQTLRKTSMLRCFCSGCSISMIVHTLNALTQCIVFQPLMKGESMKRPEWKTRLESFKKTADRWLHMVYVLILFIFRPTTACKAYHISPCFITLIISLCVQLNDISGTILSKDNSFENVTARIVISQLSSSLLSLLFTLTHKKYISLEVWNKALRMNGLTGNNIRECITALGKKRSESRKQREKMIERERMAQVRKERAEKKKEKEEKEAELVVSKPVQPPTESLSTPQEGSDQHPSLTITSDHIESSLESVEGKNNSNVGNSMVNADDESYDRGALDQLEKEIDQKFHVQLISLSLDILVLEEKVRSSTPCPSSFSAFSFIKKKDKSEDEIKLSCLSLVFRDCDELFAEIDFDEYVLNIMMKISEGEEIDTEFTKYLDSSPFSGFLSVPKLQGVTFSPSLLLPFFSLLAHLSQPSTMGGTLVTRKRRIDFLLFMCMWVRDKWCDVAGGMSKECVEAFGPDIFSVACSFCITTILNVLSYITTRGEMTEDLRTEIVSTSSSLFEVCRCVCSVIGATICECAKGMKGEEMLCGILGIMEVWCDEKEEEYQRFVRHKPGAGRVMHPTITTSVYQLAMCLVTQHVIMSLNSYIRYTHTLSHSDFSPLCLIMCVLSESICTWMSGKECVQLCERVVGGSIISSAKIKPKVKTEEEILTERVKLEEKKKDNPVEPYVLSKAWKAFLFNLCSNECLSLMTHTLSLIHLLGWTFNTNIKSPNSSVKYASRLYNTCDAFVASPAGVDNRACDIIWNMRSVVRHCVVHLKDGEIERGRDVSSSSSSSKSAASQIKLEGVGGVCGICMRMCTMGILLGMDNEEKERRDRDKMR</sequence>
<feature type="region of interest" description="Disordered" evidence="1">
    <location>
        <begin position="640"/>
        <end position="732"/>
    </location>
</feature>
<protein>
    <submittedName>
        <fullName evidence="2">Uncharacterized protein</fullName>
    </submittedName>
</protein>
<accession>A0ABQ5JWS3</accession>
<evidence type="ECO:0000313" key="2">
    <source>
        <dbReference type="EMBL" id="GKT15658.1"/>
    </source>
</evidence>
<keyword evidence="3" id="KW-1185">Reference proteome</keyword>
<feature type="non-terminal residue" evidence="2">
    <location>
        <position position="1288"/>
    </location>
</feature>
<evidence type="ECO:0000313" key="3">
    <source>
        <dbReference type="Proteomes" id="UP001057375"/>
    </source>
</evidence>
<organism evidence="2 3">
    <name type="scientific">Aduncisulcus paluster</name>
    <dbReference type="NCBI Taxonomy" id="2918883"/>
    <lineage>
        <taxon>Eukaryota</taxon>
        <taxon>Metamonada</taxon>
        <taxon>Carpediemonas-like organisms</taxon>
        <taxon>Aduncisulcus</taxon>
    </lineage>
</organism>
<feature type="compositionally biased region" description="Basic and acidic residues" evidence="1">
    <location>
        <begin position="640"/>
        <end position="676"/>
    </location>
</feature>
<dbReference type="EMBL" id="BQXS01011691">
    <property type="protein sequence ID" value="GKT15658.1"/>
    <property type="molecule type" value="Genomic_DNA"/>
</dbReference>
<evidence type="ECO:0000256" key="1">
    <source>
        <dbReference type="SAM" id="MobiDB-lite"/>
    </source>
</evidence>
<comment type="caution">
    <text evidence="2">The sequence shown here is derived from an EMBL/GenBank/DDBJ whole genome shotgun (WGS) entry which is preliminary data.</text>
</comment>
<name>A0ABQ5JWS3_9EUKA</name>
<feature type="compositionally biased region" description="Polar residues" evidence="1">
    <location>
        <begin position="686"/>
        <end position="730"/>
    </location>
</feature>